<evidence type="ECO:0000313" key="1">
    <source>
        <dbReference type="EMBL" id="MBB6074047.1"/>
    </source>
</evidence>
<evidence type="ECO:0000313" key="2">
    <source>
        <dbReference type="Proteomes" id="UP000582837"/>
    </source>
</evidence>
<dbReference type="Proteomes" id="UP000582837">
    <property type="component" value="Unassembled WGS sequence"/>
</dbReference>
<dbReference type="EMBL" id="JACHIA010000038">
    <property type="protein sequence ID" value="MBB6074047.1"/>
    <property type="molecule type" value="Genomic_DNA"/>
</dbReference>
<proteinExistence type="predicted"/>
<sequence length="49" mass="5321">MKKLEIEGLDVESFTTEPQAALVAQTPMYCTGCDSTCGIIAPDFSELCY</sequence>
<organism evidence="1 2">
    <name type="scientific">Longimicrobium terrae</name>
    <dbReference type="NCBI Taxonomy" id="1639882"/>
    <lineage>
        <taxon>Bacteria</taxon>
        <taxon>Pseudomonadati</taxon>
        <taxon>Gemmatimonadota</taxon>
        <taxon>Longimicrobiia</taxon>
        <taxon>Longimicrobiales</taxon>
        <taxon>Longimicrobiaceae</taxon>
        <taxon>Longimicrobium</taxon>
    </lineage>
</organism>
<accession>A0A841H7H0</accession>
<keyword evidence="2" id="KW-1185">Reference proteome</keyword>
<reference evidence="1 2" key="1">
    <citation type="submission" date="2020-08" db="EMBL/GenBank/DDBJ databases">
        <title>Genomic Encyclopedia of Type Strains, Phase IV (KMG-IV): sequencing the most valuable type-strain genomes for metagenomic binning, comparative biology and taxonomic classification.</title>
        <authorList>
            <person name="Goeker M."/>
        </authorList>
    </citation>
    <scope>NUCLEOTIDE SEQUENCE [LARGE SCALE GENOMIC DNA]</scope>
    <source>
        <strain evidence="1 2">DSM 29007</strain>
    </source>
</reference>
<protein>
    <submittedName>
        <fullName evidence="1">Uncharacterized protein</fullName>
    </submittedName>
</protein>
<comment type="caution">
    <text evidence="1">The sequence shown here is derived from an EMBL/GenBank/DDBJ whole genome shotgun (WGS) entry which is preliminary data.</text>
</comment>
<dbReference type="AlphaFoldDB" id="A0A841H7H0"/>
<name>A0A841H7H0_9BACT</name>
<gene>
    <name evidence="1" type="ORF">HNQ61_005728</name>
</gene>
<dbReference type="RefSeq" id="WP_170039215.1">
    <property type="nucleotide sequence ID" value="NZ_JABDTL010000002.1"/>
</dbReference>